<evidence type="ECO:0000256" key="2">
    <source>
        <dbReference type="ARBA" id="ARBA00023315"/>
    </source>
</evidence>
<evidence type="ECO:0000313" key="5">
    <source>
        <dbReference type="Proteomes" id="UP000054375"/>
    </source>
</evidence>
<dbReference type="Pfam" id="PF00583">
    <property type="entry name" value="Acetyltransf_1"/>
    <property type="match status" value="1"/>
</dbReference>
<accession>A0A117R2T8</accession>
<dbReference type="PANTHER" id="PTHR43877">
    <property type="entry name" value="AMINOALKYLPHOSPHONATE N-ACETYLTRANSFERASE-RELATED-RELATED"/>
    <property type="match status" value="1"/>
</dbReference>
<proteinExistence type="predicted"/>
<evidence type="ECO:0000256" key="1">
    <source>
        <dbReference type="ARBA" id="ARBA00022679"/>
    </source>
</evidence>
<dbReference type="EMBL" id="LMWV01000007">
    <property type="protein sequence ID" value="KUN67979.1"/>
    <property type="molecule type" value="Genomic_DNA"/>
</dbReference>
<dbReference type="GO" id="GO:0016747">
    <property type="term" value="F:acyltransferase activity, transferring groups other than amino-acyl groups"/>
    <property type="evidence" value="ECO:0007669"/>
    <property type="project" value="InterPro"/>
</dbReference>
<keyword evidence="5" id="KW-1185">Reference proteome</keyword>
<name>A0A117R2T8_9ACTN</name>
<evidence type="ECO:0000313" key="4">
    <source>
        <dbReference type="EMBL" id="KUN67979.1"/>
    </source>
</evidence>
<sequence length="144" mass="15464">MTVRAVRAADADDVLRLLRAFTTSHIPEPGRFRTVTFPAVLASAAAGRAEFLAAEDGGRVVGYVYAVRVPTLFAGGTVLELLELTVEAELRGRGLGSRLVRAVLEAAERAADVEVCVPTRRAADFYRRLGFAETATYLKRTPGG</sequence>
<dbReference type="InterPro" id="IPR050832">
    <property type="entry name" value="Bact_Acetyltransf"/>
</dbReference>
<dbReference type="PROSITE" id="PS51186">
    <property type="entry name" value="GNAT"/>
    <property type="match status" value="1"/>
</dbReference>
<comment type="caution">
    <text evidence="4">The sequence shown here is derived from an EMBL/GenBank/DDBJ whole genome shotgun (WGS) entry which is preliminary data.</text>
</comment>
<reference evidence="4 5" key="1">
    <citation type="submission" date="2015-10" db="EMBL/GenBank/DDBJ databases">
        <title>Draft genome sequence of Streptomyces griseorubiginosus DSM 40469, type strain for the species Streptomyces griseorubiginosus.</title>
        <authorList>
            <person name="Ruckert C."/>
            <person name="Winkler A."/>
            <person name="Kalinowski J."/>
            <person name="Kampfer P."/>
            <person name="Glaeser S."/>
        </authorList>
    </citation>
    <scope>NUCLEOTIDE SEQUENCE [LARGE SCALE GENOMIC DNA]</scope>
    <source>
        <strain evidence="4 5">DSM 40469</strain>
    </source>
</reference>
<gene>
    <name evidence="4" type="ORF">AQJ54_13155</name>
</gene>
<keyword evidence="2" id="KW-0012">Acyltransferase</keyword>
<dbReference type="Proteomes" id="UP000054375">
    <property type="component" value="Unassembled WGS sequence"/>
</dbReference>
<dbReference type="AlphaFoldDB" id="A0A117R2T8"/>
<dbReference type="CDD" id="cd04301">
    <property type="entry name" value="NAT_SF"/>
    <property type="match status" value="1"/>
</dbReference>
<dbReference type="InterPro" id="IPR000182">
    <property type="entry name" value="GNAT_dom"/>
</dbReference>
<feature type="domain" description="N-acetyltransferase" evidence="3">
    <location>
        <begin position="1"/>
        <end position="144"/>
    </location>
</feature>
<protein>
    <recommendedName>
        <fullName evidence="3">N-acetyltransferase domain-containing protein</fullName>
    </recommendedName>
</protein>
<dbReference type="Gene3D" id="3.40.630.30">
    <property type="match status" value="1"/>
</dbReference>
<dbReference type="InterPro" id="IPR016181">
    <property type="entry name" value="Acyl_CoA_acyltransferase"/>
</dbReference>
<dbReference type="SUPFAM" id="SSF55729">
    <property type="entry name" value="Acyl-CoA N-acyltransferases (Nat)"/>
    <property type="match status" value="1"/>
</dbReference>
<evidence type="ECO:0000259" key="3">
    <source>
        <dbReference type="PROSITE" id="PS51186"/>
    </source>
</evidence>
<keyword evidence="1" id="KW-0808">Transferase</keyword>
<organism evidence="4 5">
    <name type="scientific">Streptomyces griseorubiginosus</name>
    <dbReference type="NCBI Taxonomy" id="67304"/>
    <lineage>
        <taxon>Bacteria</taxon>
        <taxon>Bacillati</taxon>
        <taxon>Actinomycetota</taxon>
        <taxon>Actinomycetes</taxon>
        <taxon>Kitasatosporales</taxon>
        <taxon>Streptomycetaceae</taxon>
        <taxon>Streptomyces</taxon>
    </lineage>
</organism>